<dbReference type="AlphaFoldDB" id="A0ABC8R3U2"/>
<proteinExistence type="predicted"/>
<name>A0ABC8R3U2_9AQUA</name>
<organism evidence="1 2">
    <name type="scientific">Ilex paraguariensis</name>
    <name type="common">yerba mate</name>
    <dbReference type="NCBI Taxonomy" id="185542"/>
    <lineage>
        <taxon>Eukaryota</taxon>
        <taxon>Viridiplantae</taxon>
        <taxon>Streptophyta</taxon>
        <taxon>Embryophyta</taxon>
        <taxon>Tracheophyta</taxon>
        <taxon>Spermatophyta</taxon>
        <taxon>Magnoliopsida</taxon>
        <taxon>eudicotyledons</taxon>
        <taxon>Gunneridae</taxon>
        <taxon>Pentapetalae</taxon>
        <taxon>asterids</taxon>
        <taxon>campanulids</taxon>
        <taxon>Aquifoliales</taxon>
        <taxon>Aquifoliaceae</taxon>
        <taxon>Ilex</taxon>
    </lineage>
</organism>
<reference evidence="1 2" key="1">
    <citation type="submission" date="2024-02" db="EMBL/GenBank/DDBJ databases">
        <authorList>
            <person name="Vignale AGUSTIN F."/>
            <person name="Sosa J E."/>
            <person name="Modenutti C."/>
        </authorList>
    </citation>
    <scope>NUCLEOTIDE SEQUENCE [LARGE SCALE GENOMIC DNA]</scope>
</reference>
<evidence type="ECO:0000313" key="1">
    <source>
        <dbReference type="EMBL" id="CAK9139387.1"/>
    </source>
</evidence>
<keyword evidence="2" id="KW-1185">Reference proteome</keyword>
<dbReference type="Proteomes" id="UP001642360">
    <property type="component" value="Unassembled WGS sequence"/>
</dbReference>
<gene>
    <name evidence="1" type="ORF">ILEXP_LOCUS6779</name>
</gene>
<dbReference type="EMBL" id="CAUOFW020000959">
    <property type="protein sequence ID" value="CAK9139387.1"/>
    <property type="molecule type" value="Genomic_DNA"/>
</dbReference>
<evidence type="ECO:0000313" key="2">
    <source>
        <dbReference type="Proteomes" id="UP001642360"/>
    </source>
</evidence>
<sequence>MPALCLCGVVPYGSTTKHSRDLKAGRGSYGRIQISKKTFEEALSIVEATNRGKLTVEEALRKWRFEHDKKKSNGKRKVSLGQILSKPSGDLHATALKGEKDGGHKQLPTKRKKFGFAQILFLVTKQGKKKKKQTVISRCHSG</sequence>
<protein>
    <submittedName>
        <fullName evidence="1">Uncharacterized protein</fullName>
    </submittedName>
</protein>
<comment type="caution">
    <text evidence="1">The sequence shown here is derived from an EMBL/GenBank/DDBJ whole genome shotgun (WGS) entry which is preliminary data.</text>
</comment>
<accession>A0ABC8R3U2</accession>